<feature type="transmembrane region" description="Helical" evidence="1">
    <location>
        <begin position="6"/>
        <end position="39"/>
    </location>
</feature>
<keyword evidence="3" id="KW-1185">Reference proteome</keyword>
<name>A0A376BLE8_9NEIS</name>
<keyword evidence="1" id="KW-0812">Transmembrane</keyword>
<evidence type="ECO:0000313" key="3">
    <source>
        <dbReference type="Proteomes" id="UP000254209"/>
    </source>
</evidence>
<dbReference type="EMBL" id="UFSO01000002">
    <property type="protein sequence ID" value="SSY70500.1"/>
    <property type="molecule type" value="Genomic_DNA"/>
</dbReference>
<accession>A0A376BLE8</accession>
<protein>
    <submittedName>
        <fullName evidence="2">Uncharacterized protein</fullName>
    </submittedName>
</protein>
<evidence type="ECO:0000256" key="1">
    <source>
        <dbReference type="SAM" id="Phobius"/>
    </source>
</evidence>
<gene>
    <name evidence="2" type="ORF">NCTC10283_00596</name>
</gene>
<dbReference type="Proteomes" id="UP000254209">
    <property type="component" value="Unassembled WGS sequence"/>
</dbReference>
<proteinExistence type="predicted"/>
<keyword evidence="1" id="KW-1133">Transmembrane helix</keyword>
<evidence type="ECO:0000313" key="2">
    <source>
        <dbReference type="EMBL" id="SSY70500.1"/>
    </source>
</evidence>
<dbReference type="AlphaFoldDB" id="A0A376BLE8"/>
<sequence>MKDKLLSIFYLFFMIYIFLNVGLAMKSIILVIYGCIFTYKIYLWRKNSSSE</sequence>
<reference evidence="2 3" key="1">
    <citation type="submission" date="2018-06" db="EMBL/GenBank/DDBJ databases">
        <authorList>
            <consortium name="Pathogen Informatics"/>
            <person name="Doyle S."/>
        </authorList>
    </citation>
    <scope>NUCLEOTIDE SEQUENCE [LARGE SCALE GENOMIC DNA]</scope>
    <source>
        <strain evidence="2 3">NCTC10283</strain>
    </source>
</reference>
<keyword evidence="1" id="KW-0472">Membrane</keyword>
<organism evidence="2 3">
    <name type="scientific">Alysiella crassa</name>
    <dbReference type="NCBI Taxonomy" id="153491"/>
    <lineage>
        <taxon>Bacteria</taxon>
        <taxon>Pseudomonadati</taxon>
        <taxon>Pseudomonadota</taxon>
        <taxon>Betaproteobacteria</taxon>
        <taxon>Neisseriales</taxon>
        <taxon>Neisseriaceae</taxon>
        <taxon>Alysiella</taxon>
    </lineage>
</organism>